<name>A0AA89BUB2_PINIB</name>
<evidence type="ECO:0000259" key="6">
    <source>
        <dbReference type="Pfam" id="PF02931"/>
    </source>
</evidence>
<dbReference type="InterPro" id="IPR036734">
    <property type="entry name" value="Neur_chan_lig-bd_sf"/>
</dbReference>
<dbReference type="SUPFAM" id="SSF90112">
    <property type="entry name" value="Neurotransmitter-gated ion-channel transmembrane pore"/>
    <property type="match status" value="1"/>
</dbReference>
<feature type="domain" description="Neurotransmitter-gated ion-channel ligand-binding" evidence="6">
    <location>
        <begin position="5"/>
        <end position="207"/>
    </location>
</feature>
<dbReference type="Pfam" id="PF02931">
    <property type="entry name" value="Neur_chan_LBD"/>
    <property type="match status" value="1"/>
</dbReference>
<feature type="transmembrane region" description="Helical" evidence="5">
    <location>
        <begin position="208"/>
        <end position="233"/>
    </location>
</feature>
<reference evidence="8" key="1">
    <citation type="submission" date="2019-08" db="EMBL/GenBank/DDBJ databases">
        <title>The improved chromosome-level genome for the pearl oyster Pinctada fucata martensii using PacBio sequencing and Hi-C.</title>
        <authorList>
            <person name="Zheng Z."/>
        </authorList>
    </citation>
    <scope>NUCLEOTIDE SEQUENCE</scope>
    <source>
        <strain evidence="8">ZZ-2019</strain>
        <tissue evidence="8">Adductor muscle</tissue>
    </source>
</reference>
<dbReference type="InterPro" id="IPR006201">
    <property type="entry name" value="Neur_channel"/>
</dbReference>
<dbReference type="InterPro" id="IPR006029">
    <property type="entry name" value="Neurotrans-gated_channel_TM"/>
</dbReference>
<dbReference type="Gene3D" id="1.20.58.390">
    <property type="entry name" value="Neurotransmitter-gated ion-channel transmembrane domain"/>
    <property type="match status" value="1"/>
</dbReference>
<keyword evidence="2 5" id="KW-0812">Transmembrane</keyword>
<evidence type="ECO:0000256" key="5">
    <source>
        <dbReference type="SAM" id="Phobius"/>
    </source>
</evidence>
<dbReference type="GO" id="GO:0016020">
    <property type="term" value="C:membrane"/>
    <property type="evidence" value="ECO:0007669"/>
    <property type="project" value="UniProtKB-SubCell"/>
</dbReference>
<protein>
    <submittedName>
        <fullName evidence="8">Uncharacterized protein</fullName>
    </submittedName>
</protein>
<dbReference type="InterPro" id="IPR006202">
    <property type="entry name" value="Neur_chan_lig-bd"/>
</dbReference>
<dbReference type="GO" id="GO:0004888">
    <property type="term" value="F:transmembrane signaling receptor activity"/>
    <property type="evidence" value="ECO:0007669"/>
    <property type="project" value="InterPro"/>
</dbReference>
<organism evidence="8 9">
    <name type="scientific">Pinctada imbricata</name>
    <name type="common">Atlantic pearl-oyster</name>
    <name type="synonym">Pinctada martensii</name>
    <dbReference type="NCBI Taxonomy" id="66713"/>
    <lineage>
        <taxon>Eukaryota</taxon>
        <taxon>Metazoa</taxon>
        <taxon>Spiralia</taxon>
        <taxon>Lophotrochozoa</taxon>
        <taxon>Mollusca</taxon>
        <taxon>Bivalvia</taxon>
        <taxon>Autobranchia</taxon>
        <taxon>Pteriomorphia</taxon>
        <taxon>Pterioida</taxon>
        <taxon>Pterioidea</taxon>
        <taxon>Pteriidae</taxon>
        <taxon>Pinctada</taxon>
    </lineage>
</organism>
<sequence length="387" mass="44218">MREIDRLITNLTTGYNTEVRPPENNSEVLYVNCSFFIMSIKDYDDISGVLSVTGGVMMRWQDPRLTWNPADFSDIDNVLVKRSKIWTPDLYVINPANNFGSLGDDKYLVRFFSSGLSTLGIGDDIKTLCPSDMAYFPFDVQSCSVRVAPWTYFSTEIRLLPMLNTIDLTYFSPNNMWDIDSTSAERFGLSAEYNGMVSFTVRLRRKPLYFVISMMAPIFLLALLNPFVFLLPVESGERISFSVTIFLSFAVFMTLLSDNLPKSSTPLPIICYFLFTAIVYSGLITIFTMLLMRLHHADSNVKAPKWLRGIVYVFSFRCLERVGRTKRTTDVVQISEKHGSQFLKEGNWKRESRVEIARKLDKLLFIYSIIVDCLMILCMILILSGAP</sequence>
<dbReference type="GO" id="GO:0005230">
    <property type="term" value="F:extracellular ligand-gated monoatomic ion channel activity"/>
    <property type="evidence" value="ECO:0007669"/>
    <property type="project" value="InterPro"/>
</dbReference>
<comment type="subcellular location">
    <subcellularLocation>
        <location evidence="1">Membrane</location>
        <topology evidence="1">Multi-pass membrane protein</topology>
    </subcellularLocation>
</comment>
<dbReference type="SUPFAM" id="SSF63712">
    <property type="entry name" value="Nicotinic receptor ligand binding domain-like"/>
    <property type="match status" value="1"/>
</dbReference>
<accession>A0AA89BUB2</accession>
<keyword evidence="4 5" id="KW-0472">Membrane</keyword>
<feature type="transmembrane region" description="Helical" evidence="5">
    <location>
        <begin position="239"/>
        <end position="257"/>
    </location>
</feature>
<feature type="transmembrane region" description="Helical" evidence="5">
    <location>
        <begin position="363"/>
        <end position="386"/>
    </location>
</feature>
<dbReference type="CDD" id="cd18989">
    <property type="entry name" value="LGIC_ECD_cation"/>
    <property type="match status" value="1"/>
</dbReference>
<dbReference type="CDD" id="cd19051">
    <property type="entry name" value="LGIC_TM_cation"/>
    <property type="match status" value="1"/>
</dbReference>
<feature type="domain" description="Neurotransmitter-gated ion-channel transmembrane" evidence="7">
    <location>
        <begin position="215"/>
        <end position="314"/>
    </location>
</feature>
<evidence type="ECO:0000259" key="7">
    <source>
        <dbReference type="Pfam" id="PF02932"/>
    </source>
</evidence>
<keyword evidence="9" id="KW-1185">Reference proteome</keyword>
<dbReference type="FunFam" id="2.70.170.10:FF:000028">
    <property type="entry name" value="AcetylCholine Receptor"/>
    <property type="match status" value="1"/>
</dbReference>
<dbReference type="EMBL" id="VSWD01000008">
    <property type="protein sequence ID" value="KAK3096210.1"/>
    <property type="molecule type" value="Genomic_DNA"/>
</dbReference>
<gene>
    <name evidence="8" type="ORF">FSP39_024500</name>
</gene>
<evidence type="ECO:0000256" key="1">
    <source>
        <dbReference type="ARBA" id="ARBA00004141"/>
    </source>
</evidence>
<dbReference type="Gene3D" id="2.70.170.10">
    <property type="entry name" value="Neurotransmitter-gated ion-channel ligand-binding domain"/>
    <property type="match status" value="1"/>
</dbReference>
<dbReference type="Pfam" id="PF02932">
    <property type="entry name" value="Neur_chan_memb"/>
    <property type="match status" value="1"/>
</dbReference>
<evidence type="ECO:0000256" key="3">
    <source>
        <dbReference type="ARBA" id="ARBA00022989"/>
    </source>
</evidence>
<comment type="caution">
    <text evidence="8">The sequence shown here is derived from an EMBL/GenBank/DDBJ whole genome shotgun (WGS) entry which is preliminary data.</text>
</comment>
<dbReference type="PANTHER" id="PTHR18945">
    <property type="entry name" value="NEUROTRANSMITTER GATED ION CHANNEL"/>
    <property type="match status" value="1"/>
</dbReference>
<evidence type="ECO:0000313" key="8">
    <source>
        <dbReference type="EMBL" id="KAK3096210.1"/>
    </source>
</evidence>
<evidence type="ECO:0000256" key="2">
    <source>
        <dbReference type="ARBA" id="ARBA00022692"/>
    </source>
</evidence>
<dbReference type="AlphaFoldDB" id="A0AA89BUB2"/>
<dbReference type="Proteomes" id="UP001186944">
    <property type="component" value="Unassembled WGS sequence"/>
</dbReference>
<evidence type="ECO:0000256" key="4">
    <source>
        <dbReference type="ARBA" id="ARBA00023136"/>
    </source>
</evidence>
<feature type="transmembrane region" description="Helical" evidence="5">
    <location>
        <begin position="269"/>
        <end position="291"/>
    </location>
</feature>
<keyword evidence="3 5" id="KW-1133">Transmembrane helix</keyword>
<dbReference type="PRINTS" id="PR00252">
    <property type="entry name" value="NRIONCHANNEL"/>
</dbReference>
<dbReference type="InterPro" id="IPR038050">
    <property type="entry name" value="Neuro_actylchol_rec"/>
</dbReference>
<evidence type="ECO:0000313" key="9">
    <source>
        <dbReference type="Proteomes" id="UP001186944"/>
    </source>
</evidence>
<proteinExistence type="predicted"/>
<dbReference type="InterPro" id="IPR036719">
    <property type="entry name" value="Neuro-gated_channel_TM_sf"/>
</dbReference>